<feature type="chain" id="PRO_5036532928" description="Phosphate-binding protein" evidence="5">
    <location>
        <begin position="35"/>
        <end position="347"/>
    </location>
</feature>
<dbReference type="RefSeq" id="WP_038084772.1">
    <property type="nucleotide sequence ID" value="NZ_JHEG04000001.1"/>
</dbReference>
<comment type="caution">
    <text evidence="8">The sequence shown here is derived from an EMBL/GenBank/DDBJ whole genome shotgun (WGS) entry which is preliminary data.</text>
</comment>
<dbReference type="EMBL" id="JHEG02000058">
    <property type="protein sequence ID" value="KIE09155.1"/>
    <property type="molecule type" value="Genomic_DNA"/>
</dbReference>
<dbReference type="NCBIfam" id="TIGR00975">
    <property type="entry name" value="3a0107s03"/>
    <property type="match status" value="1"/>
</dbReference>
<gene>
    <name evidence="7" type="primary">pstS</name>
    <name evidence="8" type="ORF">DA73_0232615</name>
    <name evidence="7" type="ORF">DA73_0400006320</name>
</gene>
<evidence type="ECO:0000259" key="6">
    <source>
        <dbReference type="Pfam" id="PF12849"/>
    </source>
</evidence>
<feature type="signal peptide" evidence="5">
    <location>
        <begin position="1"/>
        <end position="34"/>
    </location>
</feature>
<dbReference type="AlphaFoldDB" id="A0A0C1RA12"/>
<proteinExistence type="inferred from homology"/>
<evidence type="ECO:0000256" key="3">
    <source>
        <dbReference type="ARBA" id="ARBA00022592"/>
    </source>
</evidence>
<dbReference type="InterPro" id="IPR024370">
    <property type="entry name" value="PBP_domain"/>
</dbReference>
<comment type="similarity">
    <text evidence="1 4">Belongs to the PstS family.</text>
</comment>
<dbReference type="Proteomes" id="UP000029738">
    <property type="component" value="Unassembled WGS sequence"/>
</dbReference>
<dbReference type="Gene3D" id="3.40.190.10">
    <property type="entry name" value="Periplasmic binding protein-like II"/>
    <property type="match status" value="2"/>
</dbReference>
<dbReference type="CDD" id="cd13565">
    <property type="entry name" value="PBP2_PstS"/>
    <property type="match status" value="1"/>
</dbReference>
<evidence type="ECO:0000256" key="2">
    <source>
        <dbReference type="ARBA" id="ARBA00022448"/>
    </source>
</evidence>
<keyword evidence="2 4" id="KW-0813">Transport</keyword>
<reference evidence="8" key="1">
    <citation type="journal article" date="2015" name="Genome Announc.">
        <title>Draft Genome Sequence of Tolypothrix boutellei Strain VB521301.</title>
        <authorList>
            <person name="Chandrababunaidu M.M."/>
            <person name="Singh D."/>
            <person name="Sen D."/>
            <person name="Bhan S."/>
            <person name="Das S."/>
            <person name="Gupta A."/>
            <person name="Adhikary S.P."/>
            <person name="Tripathy S."/>
        </authorList>
    </citation>
    <scope>NUCLEOTIDE SEQUENCE</scope>
    <source>
        <strain evidence="8">VB521301</strain>
    </source>
</reference>
<keyword evidence="5" id="KW-0732">Signal</keyword>
<name>A0A0C1RA12_9CYAN</name>
<evidence type="ECO:0000256" key="5">
    <source>
        <dbReference type="SAM" id="SignalP"/>
    </source>
</evidence>
<evidence type="ECO:0000313" key="7">
    <source>
        <dbReference type="EMBL" id="KAF3885122.1"/>
    </source>
</evidence>
<accession>A0A0C1RA12</accession>
<dbReference type="InterPro" id="IPR005673">
    <property type="entry name" value="ABC_phos-bd_PstS"/>
</dbReference>
<evidence type="ECO:0000256" key="4">
    <source>
        <dbReference type="PIRNR" id="PIRNR002756"/>
    </source>
</evidence>
<protein>
    <recommendedName>
        <fullName evidence="4">Phosphate-binding protein</fullName>
    </recommendedName>
</protein>
<dbReference type="GO" id="GO:0042301">
    <property type="term" value="F:phosphate ion binding"/>
    <property type="evidence" value="ECO:0007669"/>
    <property type="project" value="InterPro"/>
</dbReference>
<dbReference type="PIRSF" id="PIRSF002756">
    <property type="entry name" value="PstS"/>
    <property type="match status" value="1"/>
</dbReference>
<dbReference type="SUPFAM" id="SSF53850">
    <property type="entry name" value="Periplasmic binding protein-like II"/>
    <property type="match status" value="1"/>
</dbReference>
<evidence type="ECO:0000256" key="1">
    <source>
        <dbReference type="ARBA" id="ARBA00008725"/>
    </source>
</evidence>
<keyword evidence="3 4" id="KW-0592">Phosphate transport</keyword>
<dbReference type="PANTHER" id="PTHR42996">
    <property type="entry name" value="PHOSPHATE-BINDING PROTEIN PSTS"/>
    <property type="match status" value="1"/>
</dbReference>
<evidence type="ECO:0000313" key="9">
    <source>
        <dbReference type="Proteomes" id="UP000029738"/>
    </source>
</evidence>
<keyword evidence="9" id="KW-1185">Reference proteome</keyword>
<dbReference type="OrthoDB" id="9790048at2"/>
<dbReference type="GO" id="GO:0035435">
    <property type="term" value="P:phosphate ion transmembrane transport"/>
    <property type="evidence" value="ECO:0007669"/>
    <property type="project" value="InterPro"/>
</dbReference>
<evidence type="ECO:0000313" key="8">
    <source>
        <dbReference type="EMBL" id="KIE09155.1"/>
    </source>
</evidence>
<organism evidence="8">
    <name type="scientific">Tolypothrix bouteillei VB521301</name>
    <dbReference type="NCBI Taxonomy" id="1479485"/>
    <lineage>
        <taxon>Bacteria</taxon>
        <taxon>Bacillati</taxon>
        <taxon>Cyanobacteriota</taxon>
        <taxon>Cyanophyceae</taxon>
        <taxon>Nostocales</taxon>
        <taxon>Tolypothrichaceae</taxon>
        <taxon>Tolypothrix</taxon>
    </lineage>
</organism>
<dbReference type="GO" id="GO:0043190">
    <property type="term" value="C:ATP-binding cassette (ABC) transporter complex"/>
    <property type="evidence" value="ECO:0007669"/>
    <property type="project" value="InterPro"/>
</dbReference>
<reference evidence="7" key="2">
    <citation type="submission" date="2019-11" db="EMBL/GenBank/DDBJ databases">
        <title>Improved Assembly of Tolypothrix boutellei genome.</title>
        <authorList>
            <person name="Sarangi A.N."/>
            <person name="Mukherjee M."/>
            <person name="Ghosh S."/>
            <person name="Singh D."/>
            <person name="Das A."/>
            <person name="Kant S."/>
            <person name="Prusty A."/>
            <person name="Tripathy S."/>
        </authorList>
    </citation>
    <scope>NUCLEOTIDE SEQUENCE</scope>
    <source>
        <strain evidence="7">VB521301</strain>
    </source>
</reference>
<dbReference type="PANTHER" id="PTHR42996:SF1">
    <property type="entry name" value="PHOSPHATE-BINDING PROTEIN PSTS"/>
    <property type="match status" value="1"/>
</dbReference>
<sequence length="347" mass="36479">MKLSATVLNRVVAASAVTAVIAVGSSFTATTAQAQTINGAGATFPAPLYERYAREIKKKYPKLGVNYQGVGSGAGIRQFIAGTVDFGASDAAMTDAEIGKVSRGAILVPTAGGAVAVVYNLPGVNNLKLSRKTLPGIFSGQITNWNDPQIKADNPGVNLPNQPIKPVVRADSSGTTFIFTTHLSTISPYFKGRVSAGTAPKWTIANVLKGKGNPGVANLVSRTAGSIGYVEYAYATANKLNAAQVQNKTGQYVAPSLESANQALSTVTFPDNYRVFVGDPSQGYPIVGLTWLLVYKNYPDAAKGSAVKNFVNWALTDGQQINDDLNYTRIPASTAQKVIQTVNSAIK</sequence>
<dbReference type="STRING" id="1479485.DA73_0232615"/>
<dbReference type="EMBL" id="JHEG04000001">
    <property type="protein sequence ID" value="KAF3885122.1"/>
    <property type="molecule type" value="Genomic_DNA"/>
</dbReference>
<dbReference type="Pfam" id="PF12849">
    <property type="entry name" value="PBP_like_2"/>
    <property type="match status" value="1"/>
</dbReference>
<feature type="domain" description="PBP" evidence="6">
    <location>
        <begin position="29"/>
        <end position="317"/>
    </location>
</feature>
<dbReference type="InterPro" id="IPR050962">
    <property type="entry name" value="Phosphate-bind_PstS"/>
</dbReference>